<proteinExistence type="predicted"/>
<evidence type="ECO:0000313" key="4">
    <source>
        <dbReference type="Proteomes" id="UP000601435"/>
    </source>
</evidence>
<dbReference type="AlphaFoldDB" id="A0A812JVQ7"/>
<feature type="domain" description="PDZ" evidence="2">
    <location>
        <begin position="167"/>
        <end position="234"/>
    </location>
</feature>
<feature type="region of interest" description="Disordered" evidence="1">
    <location>
        <begin position="431"/>
        <end position="452"/>
    </location>
</feature>
<evidence type="ECO:0000259" key="2">
    <source>
        <dbReference type="SMART" id="SM00228"/>
    </source>
</evidence>
<feature type="domain" description="PDZ" evidence="2">
    <location>
        <begin position="246"/>
        <end position="320"/>
    </location>
</feature>
<organism evidence="3 4">
    <name type="scientific">Symbiodinium necroappetens</name>
    <dbReference type="NCBI Taxonomy" id="1628268"/>
    <lineage>
        <taxon>Eukaryota</taxon>
        <taxon>Sar</taxon>
        <taxon>Alveolata</taxon>
        <taxon>Dinophyceae</taxon>
        <taxon>Suessiales</taxon>
        <taxon>Symbiodiniaceae</taxon>
        <taxon>Symbiodinium</taxon>
    </lineage>
</organism>
<gene>
    <name evidence="3" type="ORF">SNEC2469_LOCUS2432</name>
</gene>
<dbReference type="Proteomes" id="UP000601435">
    <property type="component" value="Unassembled WGS sequence"/>
</dbReference>
<comment type="caution">
    <text evidence="3">The sequence shown here is derived from an EMBL/GenBank/DDBJ whole genome shotgun (WGS) entry which is preliminary data.</text>
</comment>
<keyword evidence="4" id="KW-1185">Reference proteome</keyword>
<evidence type="ECO:0000256" key="1">
    <source>
        <dbReference type="SAM" id="MobiDB-lite"/>
    </source>
</evidence>
<sequence>MNRPKRGSYFFTMERHLGNAYHAQNILESVGIPTQILSLARPEGLNSRMAALVKENPGVWILHGDVFENLGVFNALCSSIGSLDLVMLDPPLDLRGVWPLLDTVREGRFVESESTAVQNQAVIASVGLGARRALLVFDGTMLVTRESIWLQAMASVNMSMLAPPAFRKLGIQFSGTPDKIFVKVVTQESFGCIHGVQAGDELLEVDGILLDMLENQFKERLAGRPIRLRFSSPHSSYTVAADHENEKLGVTFHGMPPGSVEVKSVTEGLFGSDKGVQEGDVLTDAGRDSLQSLDGMSAETFKSFLKDRPLRLRFQTLQKARRPIEEHELPRQHSRTEYTVAASADTGKLGISFHSMPPGRIEVKGVAAGLFGSTSGVKEGDVLIEVGSDDLQPLESISEEAFKGFLKDRPLKMRFLAPAIATAAPVLAETSSSHVDHGTEQRTQSEMPATDRSRDTYTITAGLEVGKLGITFNGMPPGRIDVKGLAENSFGNDAGVREGDVLTEVGKDELTSVEGMDFETFKRLLKDRPLTMKFQSMGEAVPAVQSASPNDAAAA</sequence>
<dbReference type="InterPro" id="IPR036034">
    <property type="entry name" value="PDZ_sf"/>
</dbReference>
<accession>A0A812JVQ7</accession>
<dbReference type="EMBL" id="CAJNJA010006773">
    <property type="protein sequence ID" value="CAE7215273.1"/>
    <property type="molecule type" value="Genomic_DNA"/>
</dbReference>
<dbReference type="OrthoDB" id="437012at2759"/>
<evidence type="ECO:0000313" key="3">
    <source>
        <dbReference type="EMBL" id="CAE7215273.1"/>
    </source>
</evidence>
<feature type="domain" description="PDZ" evidence="2">
    <location>
        <begin position="347"/>
        <end position="419"/>
    </location>
</feature>
<name>A0A812JVQ7_9DINO</name>
<dbReference type="SUPFAM" id="SSF50156">
    <property type="entry name" value="PDZ domain-like"/>
    <property type="match status" value="2"/>
</dbReference>
<dbReference type="SMART" id="SM00228">
    <property type="entry name" value="PDZ"/>
    <property type="match status" value="4"/>
</dbReference>
<protein>
    <recommendedName>
        <fullName evidence="2">PDZ domain-containing protein</fullName>
    </recommendedName>
</protein>
<dbReference type="InterPro" id="IPR001478">
    <property type="entry name" value="PDZ"/>
</dbReference>
<feature type="domain" description="PDZ" evidence="2">
    <location>
        <begin position="466"/>
        <end position="538"/>
    </location>
</feature>
<feature type="non-terminal residue" evidence="3">
    <location>
        <position position="1"/>
    </location>
</feature>
<reference evidence="3" key="1">
    <citation type="submission" date="2021-02" db="EMBL/GenBank/DDBJ databases">
        <authorList>
            <person name="Dougan E. K."/>
            <person name="Rhodes N."/>
            <person name="Thang M."/>
            <person name="Chan C."/>
        </authorList>
    </citation>
    <scope>NUCLEOTIDE SEQUENCE</scope>
</reference>